<protein>
    <submittedName>
        <fullName evidence="2">Uncharacterized protein</fullName>
    </submittedName>
</protein>
<reference evidence="2 3" key="1">
    <citation type="submission" date="2019-05" db="EMBL/GenBank/DDBJ databases">
        <title>Another draft genome of Portunus trituberculatus and its Hox gene families provides insights of decapod evolution.</title>
        <authorList>
            <person name="Jeong J.-H."/>
            <person name="Song I."/>
            <person name="Kim S."/>
            <person name="Choi T."/>
            <person name="Kim D."/>
            <person name="Ryu S."/>
            <person name="Kim W."/>
        </authorList>
    </citation>
    <scope>NUCLEOTIDE SEQUENCE [LARGE SCALE GENOMIC DNA]</scope>
    <source>
        <tissue evidence="2">Muscle</tissue>
    </source>
</reference>
<organism evidence="2 3">
    <name type="scientific">Portunus trituberculatus</name>
    <name type="common">Swimming crab</name>
    <name type="synonym">Neptunus trituberculatus</name>
    <dbReference type="NCBI Taxonomy" id="210409"/>
    <lineage>
        <taxon>Eukaryota</taxon>
        <taxon>Metazoa</taxon>
        <taxon>Ecdysozoa</taxon>
        <taxon>Arthropoda</taxon>
        <taxon>Crustacea</taxon>
        <taxon>Multicrustacea</taxon>
        <taxon>Malacostraca</taxon>
        <taxon>Eumalacostraca</taxon>
        <taxon>Eucarida</taxon>
        <taxon>Decapoda</taxon>
        <taxon>Pleocyemata</taxon>
        <taxon>Brachyura</taxon>
        <taxon>Eubrachyura</taxon>
        <taxon>Portunoidea</taxon>
        <taxon>Portunidae</taxon>
        <taxon>Portuninae</taxon>
        <taxon>Portunus</taxon>
    </lineage>
</organism>
<dbReference type="Proteomes" id="UP000324222">
    <property type="component" value="Unassembled WGS sequence"/>
</dbReference>
<evidence type="ECO:0000313" key="2">
    <source>
        <dbReference type="EMBL" id="MPC32335.1"/>
    </source>
</evidence>
<name>A0A5B7EG20_PORTR</name>
<evidence type="ECO:0000313" key="3">
    <source>
        <dbReference type="Proteomes" id="UP000324222"/>
    </source>
</evidence>
<gene>
    <name evidence="2" type="ORF">E2C01_025646</name>
</gene>
<dbReference type="AlphaFoldDB" id="A0A5B7EG20"/>
<proteinExistence type="predicted"/>
<comment type="caution">
    <text evidence="2">The sequence shown here is derived from an EMBL/GenBank/DDBJ whole genome shotgun (WGS) entry which is preliminary data.</text>
</comment>
<feature type="compositionally biased region" description="Polar residues" evidence="1">
    <location>
        <begin position="1"/>
        <end position="43"/>
    </location>
</feature>
<sequence length="119" mass="12828">MDLSLVQQTQEHFTPTTESVSTTGGTQGSNHLKSTTKEQPLQTHNEHAGFIGEGATSMASMGRTVNSTIPDPVRNTLTMAPEMIGAANWEGNIQIITLCYVKKPFKNKNVSPRIASSPT</sequence>
<evidence type="ECO:0000256" key="1">
    <source>
        <dbReference type="SAM" id="MobiDB-lite"/>
    </source>
</evidence>
<accession>A0A5B7EG20</accession>
<dbReference type="EMBL" id="VSRR010002607">
    <property type="protein sequence ID" value="MPC32335.1"/>
    <property type="molecule type" value="Genomic_DNA"/>
</dbReference>
<keyword evidence="3" id="KW-1185">Reference proteome</keyword>
<feature type="region of interest" description="Disordered" evidence="1">
    <location>
        <begin position="1"/>
        <end position="45"/>
    </location>
</feature>